<name>A0A0G4I3E6_9ALVE</name>
<gene>
    <name evidence="4" type="ORF">Cvel_10594</name>
</gene>
<feature type="domain" description="C2H2-type" evidence="3">
    <location>
        <begin position="210"/>
        <end position="232"/>
    </location>
</feature>
<keyword evidence="2" id="KW-0732">Signal</keyword>
<feature type="region of interest" description="Disordered" evidence="1">
    <location>
        <begin position="77"/>
        <end position="137"/>
    </location>
</feature>
<dbReference type="AlphaFoldDB" id="A0A0G4I3E6"/>
<dbReference type="InterPro" id="IPR013087">
    <property type="entry name" value="Znf_C2H2_type"/>
</dbReference>
<sequence length="708" mass="77480">MQRLRSWLWIWVFLGRTLLHQAFLFQLEASQQKETARDRLRLHLCEGERGLPDWRIVRMGSGQKAARSFLSSEHQSSVVLSGQGNGEDKEVKELGEQLSEETEGPGLSVLLDSIDARDDNEKETEKDTVGVEGQEEAPRSEWDRSLFTAVQAAARRSYFSTEPRRPWLSRIVGLPTPPPASVERPFWLHPQERGDERVDQWRNLFDHIACVWCGMKFASIEELEVHENESGHKVPGRQSPRARVRALKKMKMYGPLCEHGLLWKECRLSARNAAGQAFASTGGFELVAWSAEVEVFASMGDFAPNARNVEVEAFANMGDSAPNARSVEVQAFASMGDFAPNASSVEVRAFASMAGTAPNARSVEVQAFASMGDSAPLARSVEVQAFASTGDSVPNARSVEVQAFASMGDVAPNARSVEVQAFASMAGTAPNARSVEVEAFASMGDVAPNARSVEVQTFASMAGTAPNARSAKVQVYASTGGFDIVAGSAEERAFAFIGDIAALARSVEDHDFASMAGSDTSAKSAKVQVYASTVGNGISARNVVVVGFAFTHDCARNAESVVAVKYVCMDGDGTFVCRVEERRAFPFSSKSCLFLLSSRYEHRGGGKVKVFGLPKKALHVVHERIEPLVRVLSFNRQGERADVSAEVFCKESSCMEGRKVDDLWHRLSVCPQWASTRERLQAIDSERWAHWLQGLRVNRNSEVEGADP</sequence>
<feature type="compositionally biased region" description="Basic and acidic residues" evidence="1">
    <location>
        <begin position="86"/>
        <end position="95"/>
    </location>
</feature>
<dbReference type="VEuPathDB" id="CryptoDB:Cvel_10594"/>
<evidence type="ECO:0000313" key="4">
    <source>
        <dbReference type="EMBL" id="CEM51406.1"/>
    </source>
</evidence>
<accession>A0A0G4I3E6</accession>
<dbReference type="PROSITE" id="PS00028">
    <property type="entry name" value="ZINC_FINGER_C2H2_1"/>
    <property type="match status" value="1"/>
</dbReference>
<dbReference type="EMBL" id="CDMZ01004938">
    <property type="protein sequence ID" value="CEM51406.1"/>
    <property type="molecule type" value="Genomic_DNA"/>
</dbReference>
<reference evidence="4" key="1">
    <citation type="submission" date="2014-11" db="EMBL/GenBank/DDBJ databases">
        <authorList>
            <person name="Otto D Thomas"/>
            <person name="Naeem Raeece"/>
        </authorList>
    </citation>
    <scope>NUCLEOTIDE SEQUENCE</scope>
</reference>
<proteinExistence type="predicted"/>
<evidence type="ECO:0000259" key="3">
    <source>
        <dbReference type="PROSITE" id="PS00028"/>
    </source>
</evidence>
<feature type="signal peptide" evidence="2">
    <location>
        <begin position="1"/>
        <end position="22"/>
    </location>
</feature>
<feature type="compositionally biased region" description="Basic and acidic residues" evidence="1">
    <location>
        <begin position="114"/>
        <end position="129"/>
    </location>
</feature>
<organism evidence="4">
    <name type="scientific">Chromera velia CCMP2878</name>
    <dbReference type="NCBI Taxonomy" id="1169474"/>
    <lineage>
        <taxon>Eukaryota</taxon>
        <taxon>Sar</taxon>
        <taxon>Alveolata</taxon>
        <taxon>Colpodellida</taxon>
        <taxon>Chromeraceae</taxon>
        <taxon>Chromera</taxon>
    </lineage>
</organism>
<protein>
    <recommendedName>
        <fullName evidence="3">C2H2-type domain-containing protein</fullName>
    </recommendedName>
</protein>
<evidence type="ECO:0000256" key="2">
    <source>
        <dbReference type="SAM" id="SignalP"/>
    </source>
</evidence>
<feature type="chain" id="PRO_5005192091" description="C2H2-type domain-containing protein" evidence="2">
    <location>
        <begin position="23"/>
        <end position="708"/>
    </location>
</feature>
<evidence type="ECO:0000256" key="1">
    <source>
        <dbReference type="SAM" id="MobiDB-lite"/>
    </source>
</evidence>